<dbReference type="PANTHER" id="PTHR10830:SF0">
    <property type="entry name" value="DOLICHYL-DIPHOSPHOOLIGOSACCHARIDE--PROTEIN GLYCOSYLTRANSFERASE 48 KDA SUBUNIT"/>
    <property type="match status" value="1"/>
</dbReference>
<dbReference type="InterPro" id="IPR005013">
    <property type="entry name" value="DDOST_48_kDa_subunit"/>
</dbReference>
<evidence type="ECO:0000256" key="1">
    <source>
        <dbReference type="ARBA" id="ARBA00004115"/>
    </source>
</evidence>
<keyword evidence="7 9" id="KW-1133">Transmembrane helix</keyword>
<feature type="domain" description="OST48 middle" evidence="11">
    <location>
        <begin position="283"/>
        <end position="421"/>
    </location>
</feature>
<evidence type="ECO:0000256" key="3">
    <source>
        <dbReference type="ARBA" id="ARBA00008743"/>
    </source>
</evidence>
<dbReference type="Pfam" id="PF23358">
    <property type="entry name" value="OST48_MD"/>
    <property type="match status" value="1"/>
</dbReference>
<evidence type="ECO:0000256" key="2">
    <source>
        <dbReference type="ARBA" id="ARBA00004922"/>
    </source>
</evidence>
<feature type="transmembrane region" description="Helical" evidence="9">
    <location>
        <begin position="397"/>
        <end position="418"/>
    </location>
</feature>
<keyword evidence="5 9" id="KW-0812">Transmembrane</keyword>
<reference evidence="12" key="1">
    <citation type="journal article" date="2021" name="Sci. Adv.">
        <title>The American lobster genome reveals insights on longevity, neural, and immune adaptations.</title>
        <authorList>
            <person name="Polinski J.M."/>
            <person name="Zimin A.V."/>
            <person name="Clark K.F."/>
            <person name="Kohn A.B."/>
            <person name="Sadowski N."/>
            <person name="Timp W."/>
            <person name="Ptitsyn A."/>
            <person name="Khanna P."/>
            <person name="Romanova D.Y."/>
            <person name="Williams P."/>
            <person name="Greenwood S.J."/>
            <person name="Moroz L.L."/>
            <person name="Walt D.R."/>
            <person name="Bodnar A.G."/>
        </authorList>
    </citation>
    <scope>NUCLEOTIDE SEQUENCE</scope>
    <source>
        <strain evidence="12">GMGI-L3</strain>
    </source>
</reference>
<evidence type="ECO:0000256" key="5">
    <source>
        <dbReference type="ARBA" id="ARBA00022692"/>
    </source>
</evidence>
<dbReference type="InterPro" id="IPR055459">
    <property type="entry name" value="OST48_MD"/>
</dbReference>
<evidence type="ECO:0000256" key="7">
    <source>
        <dbReference type="ARBA" id="ARBA00022989"/>
    </source>
</evidence>
<keyword evidence="9" id="KW-0732">Signal</keyword>
<accession>A0A8J5MW56</accession>
<evidence type="ECO:0000256" key="4">
    <source>
        <dbReference type="ARBA" id="ARBA00013350"/>
    </source>
</evidence>
<keyword evidence="8 9" id="KW-0472">Membrane</keyword>
<evidence type="ECO:0000256" key="6">
    <source>
        <dbReference type="ARBA" id="ARBA00022824"/>
    </source>
</evidence>
<evidence type="ECO:0000259" key="10">
    <source>
        <dbReference type="Pfam" id="PF03345"/>
    </source>
</evidence>
<dbReference type="PANTHER" id="PTHR10830">
    <property type="entry name" value="DOLICHYL-DIPHOSPHOOLIGOSACCHARIDE--PROTEIN GLYCOSYLTRANSFERASE 48 KDA SUBUNIT"/>
    <property type="match status" value="1"/>
</dbReference>
<comment type="subunit">
    <text evidence="9">Component of the oligosaccharyltransferase (OST) complex.</text>
</comment>
<dbReference type="GO" id="GO:0018279">
    <property type="term" value="P:protein N-linked glycosylation via asparagine"/>
    <property type="evidence" value="ECO:0007669"/>
    <property type="project" value="UniProtKB-UniRule"/>
</dbReference>
<protein>
    <recommendedName>
        <fullName evidence="4 9">Dolichyl-diphosphooligosaccharide--protein glycosyltransferase 48 kDa subunit</fullName>
        <shortName evidence="9">Oligosaccharyl transferase 48 kDa subunit</shortName>
    </recommendedName>
</protein>
<keyword evidence="6 9" id="KW-0256">Endoplasmic reticulum</keyword>
<dbReference type="Proteomes" id="UP000747542">
    <property type="component" value="Unassembled WGS sequence"/>
</dbReference>
<dbReference type="UniPathway" id="UPA00378"/>
<evidence type="ECO:0000259" key="11">
    <source>
        <dbReference type="Pfam" id="PF23358"/>
    </source>
</evidence>
<feature type="signal peptide" evidence="9">
    <location>
        <begin position="1"/>
        <end position="16"/>
    </location>
</feature>
<name>A0A8J5MW56_HOMAM</name>
<evidence type="ECO:0000256" key="8">
    <source>
        <dbReference type="ARBA" id="ARBA00023136"/>
    </source>
</evidence>
<organism evidence="12 13">
    <name type="scientific">Homarus americanus</name>
    <name type="common">American lobster</name>
    <dbReference type="NCBI Taxonomy" id="6706"/>
    <lineage>
        <taxon>Eukaryota</taxon>
        <taxon>Metazoa</taxon>
        <taxon>Ecdysozoa</taxon>
        <taxon>Arthropoda</taxon>
        <taxon>Crustacea</taxon>
        <taxon>Multicrustacea</taxon>
        <taxon>Malacostraca</taxon>
        <taxon>Eumalacostraca</taxon>
        <taxon>Eucarida</taxon>
        <taxon>Decapoda</taxon>
        <taxon>Pleocyemata</taxon>
        <taxon>Astacidea</taxon>
        <taxon>Nephropoidea</taxon>
        <taxon>Nephropidae</taxon>
        <taxon>Homarus</taxon>
    </lineage>
</organism>
<dbReference type="EMBL" id="JAHLQT010023139">
    <property type="protein sequence ID" value="KAG7166028.1"/>
    <property type="molecule type" value="Genomic_DNA"/>
</dbReference>
<gene>
    <name evidence="12" type="primary">Ost48-L</name>
    <name evidence="12" type="ORF">Hamer_G011958</name>
</gene>
<evidence type="ECO:0000256" key="9">
    <source>
        <dbReference type="RuleBase" id="RU361142"/>
    </source>
</evidence>
<proteinExistence type="inferred from homology"/>
<dbReference type="GO" id="GO:0008250">
    <property type="term" value="C:oligosaccharyltransferase complex"/>
    <property type="evidence" value="ECO:0007669"/>
    <property type="project" value="TreeGrafter"/>
</dbReference>
<feature type="chain" id="PRO_5035342349" description="Dolichyl-diphosphooligosaccharide--protein glycosyltransferase 48 kDa subunit" evidence="9">
    <location>
        <begin position="17"/>
        <end position="430"/>
    </location>
</feature>
<dbReference type="Pfam" id="PF03345">
    <property type="entry name" value="OST48_N"/>
    <property type="match status" value="1"/>
</dbReference>
<comment type="function">
    <text evidence="9">Subunit of the oligosaccharyl transferase (OST) complex that catalyzes the initial transfer of a defined glycan (Glc(3)Man(9)GlcNAc(2) in eukaryotes) from the lipid carrier dolichol-pyrophosphate to an asparagine residue within an Asn-X-Ser/Thr consensus motif in nascent polypeptide chains, the first step in protein N-glycosylation. N-glycosylation occurs cotranslationally and the complex associates with the Sec61 complex at the channel-forming translocon complex that mediates protein translocation across the endoplasmic reticulum (ER).</text>
</comment>
<comment type="subcellular location">
    <subcellularLocation>
        <location evidence="1 9">Endoplasmic reticulum membrane</location>
        <topology evidence="1 9">Single-pass type I membrane protein</topology>
    </subcellularLocation>
</comment>
<dbReference type="AlphaFoldDB" id="A0A8J5MW56"/>
<evidence type="ECO:0000313" key="13">
    <source>
        <dbReference type="Proteomes" id="UP000747542"/>
    </source>
</evidence>
<keyword evidence="13" id="KW-1185">Reference proteome</keyword>
<feature type="domain" description="OST48 N-terminal" evidence="10">
    <location>
        <begin position="18"/>
        <end position="269"/>
    </location>
</feature>
<comment type="caution">
    <text evidence="12">The sequence shown here is derived from an EMBL/GenBank/DDBJ whole genome shotgun (WGS) entry which is preliminary data.</text>
</comment>
<sequence>MLRLAVFVVCLASALGFNTLVLVDTLATRETHSIFLKSLQERGHEVSVKAADDPSLQLSRYGEYIYQNLVILAPGVEEFGGALSVETIVEFVDGGGNVLVAGSRDAADLIRELVTEVGVEMDEEGAAVIDHLHYDANDDGQHTLIAAPSSGLIESEVMVGPRDAVPLLYRGTGLITDADNPLVLPVLRAPSTAYCYNPTQSISDYPHATGQNMLLVAALQARNNARVVVSGSLEFFSDAFIMASVQTPQGAFYERSGNGKVVEALSQWVFKEEGVLRVVSVQHHLQGEKEPPVAYTIKQDVEYKIKVERLVDGVWKPFMSNDLQVEFVRIDPFIRLIMTPNKDGVFSVTFKVPDVYGVYQFKVEYNRVGFTRLFSTTQVSVRPFTHVEYERFIECAYPYYASAFSMMVGVFLFSMVFLHHKESPHKTKAE</sequence>
<comment type="pathway">
    <text evidence="2 9">Protein modification; protein glycosylation.</text>
</comment>
<evidence type="ECO:0000313" key="12">
    <source>
        <dbReference type="EMBL" id="KAG7166028.1"/>
    </source>
</evidence>
<dbReference type="InterPro" id="IPR055457">
    <property type="entry name" value="OST48_N"/>
</dbReference>
<comment type="similarity">
    <text evidence="3 9">Belongs to the DDOST 48 kDa subunit family.</text>
</comment>